<evidence type="ECO:0000313" key="3">
    <source>
        <dbReference type="Proteomes" id="UP001562354"/>
    </source>
</evidence>
<accession>A0ABR3PED9</accession>
<reference evidence="2 3" key="1">
    <citation type="submission" date="2024-07" db="EMBL/GenBank/DDBJ databases">
        <title>Draft sequence of the Neodothiora populina.</title>
        <authorList>
            <person name="Drown D.D."/>
            <person name="Schuette U.S."/>
            <person name="Buechlein A.B."/>
            <person name="Rusch D.R."/>
            <person name="Winton L.W."/>
            <person name="Adams G.A."/>
        </authorList>
    </citation>
    <scope>NUCLEOTIDE SEQUENCE [LARGE SCALE GENOMIC DNA]</scope>
    <source>
        <strain evidence="2 3">CPC 39397</strain>
    </source>
</reference>
<keyword evidence="3" id="KW-1185">Reference proteome</keyword>
<gene>
    <name evidence="2" type="ORF">AAFC00_003490</name>
</gene>
<protein>
    <submittedName>
        <fullName evidence="2">Uncharacterized protein</fullName>
    </submittedName>
</protein>
<dbReference type="Proteomes" id="UP001562354">
    <property type="component" value="Unassembled WGS sequence"/>
</dbReference>
<name>A0ABR3PED9_9PEZI</name>
<organism evidence="2 3">
    <name type="scientific">Neodothiora populina</name>
    <dbReference type="NCBI Taxonomy" id="2781224"/>
    <lineage>
        <taxon>Eukaryota</taxon>
        <taxon>Fungi</taxon>
        <taxon>Dikarya</taxon>
        <taxon>Ascomycota</taxon>
        <taxon>Pezizomycotina</taxon>
        <taxon>Dothideomycetes</taxon>
        <taxon>Dothideomycetidae</taxon>
        <taxon>Dothideales</taxon>
        <taxon>Dothioraceae</taxon>
        <taxon>Neodothiora</taxon>
    </lineage>
</organism>
<evidence type="ECO:0000256" key="1">
    <source>
        <dbReference type="SAM" id="MobiDB-lite"/>
    </source>
</evidence>
<dbReference type="RefSeq" id="XP_069200776.1">
    <property type="nucleotide sequence ID" value="XM_069348455.1"/>
</dbReference>
<dbReference type="GeneID" id="95977191"/>
<dbReference type="EMBL" id="JBFMKM010000008">
    <property type="protein sequence ID" value="KAL1304501.1"/>
    <property type="molecule type" value="Genomic_DNA"/>
</dbReference>
<proteinExistence type="predicted"/>
<feature type="region of interest" description="Disordered" evidence="1">
    <location>
        <begin position="41"/>
        <end position="63"/>
    </location>
</feature>
<evidence type="ECO:0000313" key="2">
    <source>
        <dbReference type="EMBL" id="KAL1304501.1"/>
    </source>
</evidence>
<sequence>MKEEVGMTVSHYEVVDSPVSLTKEDYQSSVPRSIVAQRALDKTRQTLTRKPAASSPLKGCLSV</sequence>
<comment type="caution">
    <text evidence="2">The sequence shown here is derived from an EMBL/GenBank/DDBJ whole genome shotgun (WGS) entry which is preliminary data.</text>
</comment>